<dbReference type="InterPro" id="IPR036388">
    <property type="entry name" value="WH-like_DNA-bd_sf"/>
</dbReference>
<dbReference type="GO" id="GO:0003700">
    <property type="term" value="F:DNA-binding transcription factor activity"/>
    <property type="evidence" value="ECO:0007669"/>
    <property type="project" value="InterPro"/>
</dbReference>
<dbReference type="AlphaFoldDB" id="A0A160U2C6"/>
<dbReference type="InterPro" id="IPR036390">
    <property type="entry name" value="WH_DNA-bd_sf"/>
</dbReference>
<evidence type="ECO:0000259" key="4">
    <source>
        <dbReference type="PROSITE" id="PS50987"/>
    </source>
</evidence>
<dbReference type="Pfam" id="PF01022">
    <property type="entry name" value="HTH_5"/>
    <property type="match status" value="1"/>
</dbReference>
<evidence type="ECO:0000313" key="5">
    <source>
        <dbReference type="EMBL" id="CUS57873.1"/>
    </source>
</evidence>
<accession>A0A160U2C6</accession>
<organism evidence="5">
    <name type="scientific">hydrothermal vent metagenome</name>
    <dbReference type="NCBI Taxonomy" id="652676"/>
    <lineage>
        <taxon>unclassified sequences</taxon>
        <taxon>metagenomes</taxon>
        <taxon>ecological metagenomes</taxon>
    </lineage>
</organism>
<keyword evidence="2" id="KW-0238">DNA-binding</keyword>
<sequence>MSEPADPRPDPDSVDALSDQVSEVCATLRAMANETRLRILCELFDGEMPVNQIAEAVNQSLSAVSQHLSKLKAEGLVASRRDGQAIFYRSTGGVGTAVIETLCKFYDQ</sequence>
<dbReference type="SUPFAM" id="SSF46785">
    <property type="entry name" value="Winged helix' DNA-binding domain"/>
    <property type="match status" value="1"/>
</dbReference>
<name>A0A160U2C6_9ZZZZ</name>
<evidence type="ECO:0000256" key="1">
    <source>
        <dbReference type="ARBA" id="ARBA00023015"/>
    </source>
</evidence>
<feature type="domain" description="HTH arsR-type" evidence="4">
    <location>
        <begin position="16"/>
        <end position="108"/>
    </location>
</feature>
<reference evidence="5" key="1">
    <citation type="submission" date="2015-10" db="EMBL/GenBank/DDBJ databases">
        <authorList>
            <person name="Gilbert D.G."/>
        </authorList>
    </citation>
    <scope>NUCLEOTIDE SEQUENCE</scope>
</reference>
<dbReference type="PANTHER" id="PTHR43132">
    <property type="entry name" value="ARSENICAL RESISTANCE OPERON REPRESSOR ARSR-RELATED"/>
    <property type="match status" value="1"/>
</dbReference>
<dbReference type="InterPro" id="IPR011991">
    <property type="entry name" value="ArsR-like_HTH"/>
</dbReference>
<dbReference type="NCBIfam" id="NF033788">
    <property type="entry name" value="HTH_metalloreg"/>
    <property type="match status" value="1"/>
</dbReference>
<dbReference type="InterPro" id="IPR001845">
    <property type="entry name" value="HTH_ArsR_DNA-bd_dom"/>
</dbReference>
<dbReference type="CDD" id="cd00090">
    <property type="entry name" value="HTH_ARSR"/>
    <property type="match status" value="1"/>
</dbReference>
<dbReference type="PANTHER" id="PTHR43132:SF8">
    <property type="entry name" value="HTH-TYPE TRANSCRIPTIONAL REGULATOR KMTR"/>
    <property type="match status" value="1"/>
</dbReference>
<dbReference type="SMART" id="SM00418">
    <property type="entry name" value="HTH_ARSR"/>
    <property type="match status" value="1"/>
</dbReference>
<proteinExistence type="predicted"/>
<gene>
    <name evidence="5" type="ORF">MGWOODY_Hyp1953</name>
</gene>
<protein>
    <submittedName>
        <fullName evidence="5">Transcriptional regulator, ArsR family</fullName>
    </submittedName>
</protein>
<dbReference type="GO" id="GO:0003677">
    <property type="term" value="F:DNA binding"/>
    <property type="evidence" value="ECO:0007669"/>
    <property type="project" value="UniProtKB-KW"/>
</dbReference>
<evidence type="ECO:0000256" key="2">
    <source>
        <dbReference type="ARBA" id="ARBA00023125"/>
    </source>
</evidence>
<dbReference type="PRINTS" id="PR00778">
    <property type="entry name" value="HTHARSR"/>
</dbReference>
<dbReference type="InterPro" id="IPR051011">
    <property type="entry name" value="Metal_resp_trans_reg"/>
</dbReference>
<dbReference type="Gene3D" id="1.10.10.10">
    <property type="entry name" value="Winged helix-like DNA-binding domain superfamily/Winged helix DNA-binding domain"/>
    <property type="match status" value="1"/>
</dbReference>
<dbReference type="EMBL" id="CZQD01000048">
    <property type="protein sequence ID" value="CUS57873.1"/>
    <property type="molecule type" value="Genomic_DNA"/>
</dbReference>
<keyword evidence="1" id="KW-0805">Transcription regulation</keyword>
<dbReference type="PROSITE" id="PS50987">
    <property type="entry name" value="HTH_ARSR_2"/>
    <property type="match status" value="1"/>
</dbReference>
<evidence type="ECO:0000256" key="3">
    <source>
        <dbReference type="ARBA" id="ARBA00023163"/>
    </source>
</evidence>
<keyword evidence="3" id="KW-0804">Transcription</keyword>